<name>A0A200QZS6_MACCD</name>
<protein>
    <submittedName>
        <fullName evidence="2">Reverse transcriptase zinc-binding domain</fullName>
    </submittedName>
</protein>
<dbReference type="InParanoid" id="A0A200QZS6"/>
<keyword evidence="2" id="KW-0548">Nucleotidyltransferase</keyword>
<dbReference type="Proteomes" id="UP000195402">
    <property type="component" value="Unassembled WGS sequence"/>
</dbReference>
<evidence type="ECO:0000313" key="2">
    <source>
        <dbReference type="EMBL" id="OVA15938.1"/>
    </source>
</evidence>
<keyword evidence="2" id="KW-0695">RNA-directed DNA polymerase</keyword>
<dbReference type="EMBL" id="MVGT01000729">
    <property type="protein sequence ID" value="OVA15938.1"/>
    <property type="molecule type" value="Genomic_DNA"/>
</dbReference>
<proteinExistence type="predicted"/>
<evidence type="ECO:0000313" key="3">
    <source>
        <dbReference type="Proteomes" id="UP000195402"/>
    </source>
</evidence>
<keyword evidence="3" id="KW-1185">Reference proteome</keyword>
<organism evidence="2 3">
    <name type="scientific">Macleaya cordata</name>
    <name type="common">Five-seeded plume-poppy</name>
    <name type="synonym">Bocconia cordata</name>
    <dbReference type="NCBI Taxonomy" id="56857"/>
    <lineage>
        <taxon>Eukaryota</taxon>
        <taxon>Viridiplantae</taxon>
        <taxon>Streptophyta</taxon>
        <taxon>Embryophyta</taxon>
        <taxon>Tracheophyta</taxon>
        <taxon>Spermatophyta</taxon>
        <taxon>Magnoliopsida</taxon>
        <taxon>Ranunculales</taxon>
        <taxon>Papaveraceae</taxon>
        <taxon>Papaveroideae</taxon>
        <taxon>Macleaya</taxon>
    </lineage>
</organism>
<comment type="caution">
    <text evidence="2">The sequence shown here is derived from an EMBL/GenBank/DDBJ whole genome shotgun (WGS) entry which is preliminary data.</text>
</comment>
<reference evidence="2 3" key="1">
    <citation type="journal article" date="2017" name="Mol. Plant">
        <title>The Genome of Medicinal Plant Macleaya cordata Provides New Insights into Benzylisoquinoline Alkaloids Metabolism.</title>
        <authorList>
            <person name="Liu X."/>
            <person name="Liu Y."/>
            <person name="Huang P."/>
            <person name="Ma Y."/>
            <person name="Qing Z."/>
            <person name="Tang Q."/>
            <person name="Cao H."/>
            <person name="Cheng P."/>
            <person name="Zheng Y."/>
            <person name="Yuan Z."/>
            <person name="Zhou Y."/>
            <person name="Liu J."/>
            <person name="Tang Z."/>
            <person name="Zhuo Y."/>
            <person name="Zhang Y."/>
            <person name="Yu L."/>
            <person name="Huang J."/>
            <person name="Yang P."/>
            <person name="Peng Q."/>
            <person name="Zhang J."/>
            <person name="Jiang W."/>
            <person name="Zhang Z."/>
            <person name="Lin K."/>
            <person name="Ro D.K."/>
            <person name="Chen X."/>
            <person name="Xiong X."/>
            <person name="Shang Y."/>
            <person name="Huang S."/>
            <person name="Zeng J."/>
        </authorList>
    </citation>
    <scope>NUCLEOTIDE SEQUENCE [LARGE SCALE GENOMIC DNA]</scope>
    <source>
        <strain evidence="3">cv. BLH2017</strain>
        <tissue evidence="2">Root</tissue>
    </source>
</reference>
<keyword evidence="2" id="KW-0808">Transferase</keyword>
<evidence type="ECO:0000259" key="1">
    <source>
        <dbReference type="Pfam" id="PF13966"/>
    </source>
</evidence>
<gene>
    <name evidence="2" type="ORF">BVC80_1821g108</name>
</gene>
<dbReference type="Pfam" id="PF13966">
    <property type="entry name" value="zf-RVT"/>
    <property type="match status" value="1"/>
</dbReference>
<sequence>MGSIHDMVINGENGYEWNLDLKRRLRAEEQGWMTDLITRLGDPPHLSQDSDDEVDCTFSNNTLFSAKECHELSCREGAQQFPVQLFWNKSIPSKVLFFVWSATLNAIQTTYNLRRRVCWGLWLERNGRVFEGKENQFEDIILNIKSMLFLWGSIDDVFRNFQFYDLVQRWELVINL</sequence>
<dbReference type="InterPro" id="IPR026960">
    <property type="entry name" value="RVT-Znf"/>
</dbReference>
<dbReference type="AlphaFoldDB" id="A0A200QZS6"/>
<accession>A0A200QZS6</accession>
<dbReference type="GO" id="GO:0003964">
    <property type="term" value="F:RNA-directed DNA polymerase activity"/>
    <property type="evidence" value="ECO:0007669"/>
    <property type="project" value="UniProtKB-KW"/>
</dbReference>
<feature type="domain" description="Reverse transcriptase zinc-binding" evidence="1">
    <location>
        <begin position="64"/>
        <end position="116"/>
    </location>
</feature>